<dbReference type="EMBL" id="CM051398">
    <property type="protein sequence ID" value="KAJ4718793.1"/>
    <property type="molecule type" value="Genomic_DNA"/>
</dbReference>
<name>A0ACC1Y6H8_MELAZ</name>
<organism evidence="1 2">
    <name type="scientific">Melia azedarach</name>
    <name type="common">Chinaberry tree</name>
    <dbReference type="NCBI Taxonomy" id="155640"/>
    <lineage>
        <taxon>Eukaryota</taxon>
        <taxon>Viridiplantae</taxon>
        <taxon>Streptophyta</taxon>
        <taxon>Embryophyta</taxon>
        <taxon>Tracheophyta</taxon>
        <taxon>Spermatophyta</taxon>
        <taxon>Magnoliopsida</taxon>
        <taxon>eudicotyledons</taxon>
        <taxon>Gunneridae</taxon>
        <taxon>Pentapetalae</taxon>
        <taxon>rosids</taxon>
        <taxon>malvids</taxon>
        <taxon>Sapindales</taxon>
        <taxon>Meliaceae</taxon>
        <taxon>Melia</taxon>
    </lineage>
</organism>
<gene>
    <name evidence="1" type="ORF">OWV82_010430</name>
</gene>
<protein>
    <submittedName>
        <fullName evidence="1">F-box/kelch-repeat protein</fullName>
    </submittedName>
</protein>
<evidence type="ECO:0000313" key="1">
    <source>
        <dbReference type="EMBL" id="KAJ4718793.1"/>
    </source>
</evidence>
<reference evidence="1 2" key="1">
    <citation type="journal article" date="2023" name="Science">
        <title>Complex scaffold remodeling in plant triterpene biosynthesis.</title>
        <authorList>
            <person name="De La Pena R."/>
            <person name="Hodgson H."/>
            <person name="Liu J.C."/>
            <person name="Stephenson M.J."/>
            <person name="Martin A.C."/>
            <person name="Owen C."/>
            <person name="Harkess A."/>
            <person name="Leebens-Mack J."/>
            <person name="Jimenez L.E."/>
            <person name="Osbourn A."/>
            <person name="Sattely E.S."/>
        </authorList>
    </citation>
    <scope>NUCLEOTIDE SEQUENCE [LARGE SCALE GENOMIC DNA]</scope>
    <source>
        <strain evidence="2">cv. JPN11</strain>
        <tissue evidence="1">Leaf</tissue>
    </source>
</reference>
<accession>A0ACC1Y6H8</accession>
<proteinExistence type="predicted"/>
<evidence type="ECO:0000313" key="2">
    <source>
        <dbReference type="Proteomes" id="UP001164539"/>
    </source>
</evidence>
<comment type="caution">
    <text evidence="1">The sequence shown here is derived from an EMBL/GenBank/DDBJ whole genome shotgun (WGS) entry which is preliminary data.</text>
</comment>
<sequence length="507" mass="56796">MPTNKNPFWSCSTHTLMAQSHSQQVTIAINSEHHTNNNKRSFTSMAESSTNTNYGNSNTNDGSPTANLAQDHIFTILLRLPVDSIMSFAMTCKRFRSLTSSDVFWESICRRDWGPKQVDAFKSSNEYQMLPWMWLYKQVSQLESVSCYKLSDPEGDLVLPNPRASHSLNFVSNCLILFGGGCEGGRHLDDTWVAYIGNDFRRMLRWQKINSGIPSGRFGHTCVVIGDCLVLFGGINDRGNRHNDTWVGQVAYHENIGMTLSWRLVDVGSIAPAPRGAHAACCIDNRKMIIHGGIGLYGLRLGDTWILELSENFCFGSWHEVVTHPSPPARSGHSLTYIGGNRIVLFGGRGAGYEVLNDVWFLDVFEGSLKWSQILYELHNIPGGVSLPRVGHSATLILGGRVLIYGGEDSHRHRKDDFWVLDTKAIPSTRVRQATMNSKGLLLNMWRRLKAEGYRPSCRSFHRACTDYSGRYMYVFGGMVDGFLQPGESSGLRFDGELLLVELLPFL</sequence>
<keyword evidence="2" id="KW-1185">Reference proteome</keyword>
<dbReference type="Proteomes" id="UP001164539">
    <property type="component" value="Chromosome 5"/>
</dbReference>